<organism evidence="3 4">
    <name type="scientific">Nonomuraea terrae</name>
    <dbReference type="NCBI Taxonomy" id="2530383"/>
    <lineage>
        <taxon>Bacteria</taxon>
        <taxon>Bacillati</taxon>
        <taxon>Actinomycetota</taxon>
        <taxon>Actinomycetes</taxon>
        <taxon>Streptosporangiales</taxon>
        <taxon>Streptosporangiaceae</taxon>
        <taxon>Nonomuraea</taxon>
    </lineage>
</organism>
<dbReference type="OrthoDB" id="3245799at2"/>
<feature type="non-terminal residue" evidence="3">
    <location>
        <position position="896"/>
    </location>
</feature>
<reference evidence="3 4" key="1">
    <citation type="submission" date="2019-03" db="EMBL/GenBank/DDBJ databases">
        <title>Draft genome sequences of novel Actinobacteria.</title>
        <authorList>
            <person name="Sahin N."/>
            <person name="Ay H."/>
            <person name="Saygin H."/>
        </authorList>
    </citation>
    <scope>NUCLEOTIDE SEQUENCE [LARGE SCALE GENOMIC DNA]</scope>
    <source>
        <strain evidence="3 4">CH32</strain>
    </source>
</reference>
<comment type="caution">
    <text evidence="3">The sequence shown here is derived from an EMBL/GenBank/DDBJ whole genome shotgun (WGS) entry which is preliminary data.</text>
</comment>
<accession>A0A4R4XJL0</accession>
<dbReference type="Proteomes" id="UP000295302">
    <property type="component" value="Unassembled WGS sequence"/>
</dbReference>
<evidence type="ECO:0000259" key="2">
    <source>
        <dbReference type="Pfam" id="PF25148"/>
    </source>
</evidence>
<evidence type="ECO:0000313" key="4">
    <source>
        <dbReference type="Proteomes" id="UP000295302"/>
    </source>
</evidence>
<gene>
    <name evidence="3" type="ORF">E1286_45380</name>
</gene>
<name>A0A4R4XJL0_9ACTN</name>
<dbReference type="EMBL" id="SMKQ01000331">
    <property type="protein sequence ID" value="TDD31075.1"/>
    <property type="molecule type" value="Genomic_DNA"/>
</dbReference>
<feature type="region of interest" description="Disordered" evidence="1">
    <location>
        <begin position="287"/>
        <end position="306"/>
    </location>
</feature>
<dbReference type="AlphaFoldDB" id="A0A4R4XJL0"/>
<sequence>MDHWGEIRKLIETRHADRLAERVKELDEEGRKEVAARLPHLLKELRGRFDRWDTGLVDYAIVLRVAGAATLGGAAAVASWLYRRDFAPQWAGADSDVDLVLAVVADRPAAWRADLAKRLALRARTSDDRGMPLALALLRATGVEPPPHDPLVSGWLTSHLNGPQEGLPDDPLLDHLLPRLFEAEGAGRVLQWENDPRRGWLAALPALAESGRVQREMLIDGCVRRFLRGGTPIDLRFFVRLHEALAPSPAESAAYARDYLRLLPASPGQVAELAVKRLRALDDHTAAMSGSTAGGGRAAGDATPGGLTPDDLAEAWESLLFRSERKLVRAGLSWLDRSVRRTPELAGVVAAPLARAFAAESRDLQEKAVELAVAHAAAMDEEGRATVREAIELLPYDLGRRAAEAFPGGTVAKPEPAFAPPLLPAAPERSGRLVAPTSSLAELSDLMNPHIVSWPSWEKWERMLAGFVALATLDRAGLVAALRDQMPRSSYPSVSWHYPGGSWNRAEHWLFGAARSLTGTAPEAGTWRRLLPTRRMTPPHRMLLHRAAEVVRAVEEGTLPPVLLATPTHSTGHVAADELVRRLEILAAAGAKPLAADLQQALLRLPRTPDPEAMARAARLASPSARIVAEWRCPEVRVELDWTCGSKADCDDWHDGSHHHDMRPVLAATAEPTGLPLADLLLGSFESTASEAQHLAWWAATLPSHREVAAAHALPHVLRHHWTDSPAGSGRLRGLARAEGAPGAAFAAMLAHALGDPEQADAVDVLLEVAARDELPADEVGRQAGLLGANGHVKLTDLTAALDAAASRGAYAQVWLIAAAALPALLPAPGQRPRHGLTGFVTLAATTAEWCGAHGEIPAVRDAAARRGTSGLLRELRRLHTLVTAGPTTTTPGPST</sequence>
<proteinExistence type="predicted"/>
<protein>
    <recommendedName>
        <fullName evidence="2">DUF7824 domain-containing protein</fullName>
    </recommendedName>
</protein>
<evidence type="ECO:0000256" key="1">
    <source>
        <dbReference type="SAM" id="MobiDB-lite"/>
    </source>
</evidence>
<dbReference type="RefSeq" id="WP_132623332.1">
    <property type="nucleotide sequence ID" value="NZ_SMKQ01000331.1"/>
</dbReference>
<feature type="domain" description="DUF7824" evidence="2">
    <location>
        <begin position="540"/>
        <end position="622"/>
    </location>
</feature>
<dbReference type="InterPro" id="IPR056726">
    <property type="entry name" value="DUF7824"/>
</dbReference>
<dbReference type="Pfam" id="PF25148">
    <property type="entry name" value="DUF7824"/>
    <property type="match status" value="1"/>
</dbReference>
<keyword evidence="4" id="KW-1185">Reference proteome</keyword>
<evidence type="ECO:0000313" key="3">
    <source>
        <dbReference type="EMBL" id="TDD31075.1"/>
    </source>
</evidence>